<evidence type="ECO:0000313" key="6">
    <source>
        <dbReference type="EMBL" id="AOA58300.1"/>
    </source>
</evidence>
<dbReference type="RefSeq" id="WP_067554455.1">
    <property type="nucleotide sequence ID" value="NZ_CP016895.1"/>
</dbReference>
<accession>A0A1B2LZC4</accession>
<dbReference type="PANTHER" id="PTHR40661">
    <property type="match status" value="1"/>
</dbReference>
<dbReference type="KEGG" id="ala:BFG52_07960"/>
<sequence length="238" mass="26752">MFLKSNIEYLLEKHKTNPNELSKEHNIPQATVFRIQQGLTENPRRSTLEALSAWSGYTPGDLLDIDIQLLEKTGGKQKEFVRVESWDETTPLDDDEVEIPFFKDFSFACGSGCINEYIANETRKLRIPKATLRNLSITKENAVAATASGDSMSPTISDGDTIHVDLGRKTIKDGKIFAVCIGGLHYAKRLYNLPFGGVRIVSDNDAEFPEITLTANEIASQQFEVIGWVWQIARIEKW</sequence>
<evidence type="ECO:0008006" key="8">
    <source>
        <dbReference type="Google" id="ProtNLM"/>
    </source>
</evidence>
<dbReference type="EMBL" id="CP016895">
    <property type="protein sequence ID" value="AOA58300.1"/>
    <property type="molecule type" value="Genomic_DNA"/>
</dbReference>
<dbReference type="Gene3D" id="1.10.260.40">
    <property type="entry name" value="lambda repressor-like DNA-binding domains"/>
    <property type="match status" value="1"/>
</dbReference>
<dbReference type="GO" id="GO:0003677">
    <property type="term" value="F:DNA binding"/>
    <property type="evidence" value="ECO:0007669"/>
    <property type="project" value="UniProtKB-KW"/>
</dbReference>
<gene>
    <name evidence="6" type="ORF">BFG52_07960</name>
</gene>
<reference evidence="6 7" key="1">
    <citation type="submission" date="2016-08" db="EMBL/GenBank/DDBJ databases">
        <authorList>
            <person name="Seilhamer J.J."/>
        </authorList>
    </citation>
    <scope>NUCLEOTIDE SEQUENCE [LARGE SCALE GENOMIC DNA]</scope>
    <source>
        <strain evidence="6 7">BRTC-1</strain>
    </source>
</reference>
<dbReference type="InterPro" id="IPR036286">
    <property type="entry name" value="LexA/Signal_pep-like_sf"/>
</dbReference>
<dbReference type="Pfam" id="PF13443">
    <property type="entry name" value="HTH_26"/>
    <property type="match status" value="1"/>
</dbReference>
<dbReference type="InterPro" id="IPR015927">
    <property type="entry name" value="Peptidase_S24_S26A/B/C"/>
</dbReference>
<dbReference type="Pfam" id="PF00717">
    <property type="entry name" value="Peptidase_S24"/>
    <property type="match status" value="1"/>
</dbReference>
<evidence type="ECO:0000259" key="5">
    <source>
        <dbReference type="Pfam" id="PF13443"/>
    </source>
</evidence>
<dbReference type="CDD" id="cd06529">
    <property type="entry name" value="S24_LexA-like"/>
    <property type="match status" value="1"/>
</dbReference>
<evidence type="ECO:0000256" key="3">
    <source>
        <dbReference type="ARBA" id="ARBA00023163"/>
    </source>
</evidence>
<name>A0A1B2LZC4_9GAMM</name>
<dbReference type="InterPro" id="IPR039418">
    <property type="entry name" value="LexA-like"/>
</dbReference>
<dbReference type="InterPro" id="IPR001387">
    <property type="entry name" value="Cro/C1-type_HTH"/>
</dbReference>
<feature type="domain" description="Peptidase S24/S26A/S26B/S26C" evidence="4">
    <location>
        <begin position="110"/>
        <end position="229"/>
    </location>
</feature>
<keyword evidence="1" id="KW-0805">Transcription regulation</keyword>
<dbReference type="PANTHER" id="PTHR40661:SF2">
    <property type="entry name" value="HTH-TYPE TRANSCRIPTIONAL REGULATOR PRTR"/>
    <property type="match status" value="1"/>
</dbReference>
<dbReference type="SUPFAM" id="SSF47413">
    <property type="entry name" value="lambda repressor-like DNA-binding domains"/>
    <property type="match status" value="1"/>
</dbReference>
<protein>
    <recommendedName>
        <fullName evidence="8">Peptidase S24</fullName>
    </recommendedName>
</protein>
<dbReference type="STRING" id="1789224.BFG52_07960"/>
<proteinExistence type="predicted"/>
<dbReference type="Gene3D" id="2.10.109.10">
    <property type="entry name" value="Umud Fragment, subunit A"/>
    <property type="match status" value="1"/>
</dbReference>
<dbReference type="AlphaFoldDB" id="A0A1B2LZC4"/>
<keyword evidence="3" id="KW-0804">Transcription</keyword>
<dbReference type="InterPro" id="IPR010982">
    <property type="entry name" value="Lambda_DNA-bd_dom_sf"/>
</dbReference>
<dbReference type="SUPFAM" id="SSF51306">
    <property type="entry name" value="LexA/Signal peptidase"/>
    <property type="match status" value="1"/>
</dbReference>
<keyword evidence="2" id="KW-0238">DNA-binding</keyword>
<keyword evidence="7" id="KW-1185">Reference proteome</keyword>
<evidence type="ECO:0000256" key="2">
    <source>
        <dbReference type="ARBA" id="ARBA00023125"/>
    </source>
</evidence>
<feature type="domain" description="HTH cro/C1-type" evidence="5">
    <location>
        <begin position="6"/>
        <end position="65"/>
    </location>
</feature>
<evidence type="ECO:0000259" key="4">
    <source>
        <dbReference type="Pfam" id="PF00717"/>
    </source>
</evidence>
<organism evidence="6 7">
    <name type="scientific">Acinetobacter larvae</name>
    <dbReference type="NCBI Taxonomy" id="1789224"/>
    <lineage>
        <taxon>Bacteria</taxon>
        <taxon>Pseudomonadati</taxon>
        <taxon>Pseudomonadota</taxon>
        <taxon>Gammaproteobacteria</taxon>
        <taxon>Moraxellales</taxon>
        <taxon>Moraxellaceae</taxon>
        <taxon>Acinetobacter</taxon>
    </lineage>
</organism>
<evidence type="ECO:0000256" key="1">
    <source>
        <dbReference type="ARBA" id="ARBA00023015"/>
    </source>
</evidence>
<evidence type="ECO:0000313" key="7">
    <source>
        <dbReference type="Proteomes" id="UP000093391"/>
    </source>
</evidence>
<dbReference type="Proteomes" id="UP000093391">
    <property type="component" value="Chromosome"/>
</dbReference>